<gene>
    <name evidence="1" type="ORF">SY85_14790</name>
</gene>
<organism evidence="1 2">
    <name type="scientific">Flavisolibacter tropicus</name>
    <dbReference type="NCBI Taxonomy" id="1492898"/>
    <lineage>
        <taxon>Bacteria</taxon>
        <taxon>Pseudomonadati</taxon>
        <taxon>Bacteroidota</taxon>
        <taxon>Chitinophagia</taxon>
        <taxon>Chitinophagales</taxon>
        <taxon>Chitinophagaceae</taxon>
        <taxon>Flavisolibacter</taxon>
    </lineage>
</organism>
<proteinExistence type="predicted"/>
<accession>A0A172TXT3</accession>
<evidence type="ECO:0000313" key="2">
    <source>
        <dbReference type="Proteomes" id="UP000077177"/>
    </source>
</evidence>
<name>A0A172TXT3_9BACT</name>
<sequence length="83" mass="9876">MNYRNFNTLEELEQADTAWNNGTLLAERFESFHCIQLYQLEDYYIEVTRHQHFNVILKVTSFKDTAPLEPYLKAINIDALFSE</sequence>
<reference evidence="2" key="1">
    <citation type="submission" date="2015-01" db="EMBL/GenBank/DDBJ databases">
        <title>Flavisolibacter sp./LCS9/ whole genome sequencing.</title>
        <authorList>
            <person name="Kim M.K."/>
            <person name="Srinivasan S."/>
            <person name="Lee J.-J."/>
        </authorList>
    </citation>
    <scope>NUCLEOTIDE SEQUENCE [LARGE SCALE GENOMIC DNA]</scope>
    <source>
        <strain evidence="2">LCS9</strain>
    </source>
</reference>
<protein>
    <submittedName>
        <fullName evidence="1">Uncharacterized protein</fullName>
    </submittedName>
</protein>
<keyword evidence="2" id="KW-1185">Reference proteome</keyword>
<dbReference type="AlphaFoldDB" id="A0A172TXT3"/>
<dbReference type="Proteomes" id="UP000077177">
    <property type="component" value="Chromosome"/>
</dbReference>
<dbReference type="RefSeq" id="WP_066405687.1">
    <property type="nucleotide sequence ID" value="NZ_CP011390.1"/>
</dbReference>
<dbReference type="KEGG" id="fla:SY85_14790"/>
<evidence type="ECO:0000313" key="1">
    <source>
        <dbReference type="EMBL" id="ANE51583.1"/>
    </source>
</evidence>
<dbReference type="OrthoDB" id="677954at2"/>
<dbReference type="EMBL" id="CP011390">
    <property type="protein sequence ID" value="ANE51583.1"/>
    <property type="molecule type" value="Genomic_DNA"/>
</dbReference>
<reference evidence="1 2" key="2">
    <citation type="journal article" date="2016" name="Int. J. Syst. Evol. Microbiol.">
        <title>Flavisolibacter tropicus sp. nov., isolated from tropical soil.</title>
        <authorList>
            <person name="Lee J.J."/>
            <person name="Kang M.S."/>
            <person name="Kim G.S."/>
            <person name="Lee C.S."/>
            <person name="Lim S."/>
            <person name="Lee J."/>
            <person name="Roh S.H."/>
            <person name="Kang H."/>
            <person name="Ha J.M."/>
            <person name="Bae S."/>
            <person name="Jung H.Y."/>
            <person name="Kim M.K."/>
        </authorList>
    </citation>
    <scope>NUCLEOTIDE SEQUENCE [LARGE SCALE GENOMIC DNA]</scope>
    <source>
        <strain evidence="1 2">LCS9</strain>
    </source>
</reference>